<dbReference type="CDD" id="cd00462">
    <property type="entry name" value="PTH"/>
    <property type="match status" value="1"/>
</dbReference>
<dbReference type="RefSeq" id="WP_120167358.1">
    <property type="nucleotide sequence ID" value="NZ_MCIB01000003.1"/>
</dbReference>
<dbReference type="GO" id="GO:0006515">
    <property type="term" value="P:protein quality control for misfolded or incompletely synthesized proteins"/>
    <property type="evidence" value="ECO:0007669"/>
    <property type="project" value="UniProtKB-UniRule"/>
</dbReference>
<comment type="subcellular location">
    <subcellularLocation>
        <location evidence="8">Cytoplasm</location>
    </subcellularLocation>
</comment>
<dbReference type="InterPro" id="IPR018171">
    <property type="entry name" value="Pept_tRNA_hydro_CS"/>
</dbReference>
<comment type="catalytic activity">
    <reaction evidence="6 8 9">
        <text>an N-acyl-L-alpha-aminoacyl-tRNA + H2O = an N-acyl-L-amino acid + a tRNA + H(+)</text>
        <dbReference type="Rhea" id="RHEA:54448"/>
        <dbReference type="Rhea" id="RHEA-COMP:10123"/>
        <dbReference type="Rhea" id="RHEA-COMP:13883"/>
        <dbReference type="ChEBI" id="CHEBI:15377"/>
        <dbReference type="ChEBI" id="CHEBI:15378"/>
        <dbReference type="ChEBI" id="CHEBI:59874"/>
        <dbReference type="ChEBI" id="CHEBI:78442"/>
        <dbReference type="ChEBI" id="CHEBI:138191"/>
        <dbReference type="EC" id="3.1.1.29"/>
    </reaction>
</comment>
<dbReference type="Proteomes" id="UP000284177">
    <property type="component" value="Unassembled WGS sequence"/>
</dbReference>
<dbReference type="EMBL" id="MCIB01000003">
    <property type="protein sequence ID" value="RKD33898.1"/>
    <property type="molecule type" value="Genomic_DNA"/>
</dbReference>
<dbReference type="AlphaFoldDB" id="A0A419T8X9"/>
<dbReference type="EC" id="3.1.1.29" evidence="1 8"/>
<keyword evidence="2 8" id="KW-0820">tRNA-binding</keyword>
<evidence type="ECO:0000256" key="7">
    <source>
        <dbReference type="ARBA" id="ARBA00050038"/>
    </source>
</evidence>
<dbReference type="NCBIfam" id="TIGR00447">
    <property type="entry name" value="pth"/>
    <property type="match status" value="1"/>
</dbReference>
<comment type="function">
    <text evidence="8">Hydrolyzes ribosome-free peptidyl-tRNAs (with 1 or more amino acids incorporated), which drop off the ribosome during protein synthesis, or as a result of ribosome stalling.</text>
</comment>
<feature type="active site" description="Proton acceptor" evidence="8">
    <location>
        <position position="19"/>
    </location>
</feature>
<keyword evidence="4 8" id="KW-0694">RNA-binding</keyword>
<evidence type="ECO:0000256" key="10">
    <source>
        <dbReference type="RuleBase" id="RU004320"/>
    </source>
</evidence>
<comment type="similarity">
    <text evidence="5 8 10">Belongs to the PTH family.</text>
</comment>
<feature type="binding site" evidence="8">
    <location>
        <position position="14"/>
    </location>
    <ligand>
        <name>tRNA</name>
        <dbReference type="ChEBI" id="CHEBI:17843"/>
    </ligand>
</feature>
<feature type="binding site" evidence="8">
    <location>
        <position position="66"/>
    </location>
    <ligand>
        <name>tRNA</name>
        <dbReference type="ChEBI" id="CHEBI:17843"/>
    </ligand>
</feature>
<dbReference type="OrthoDB" id="9800507at2"/>
<dbReference type="GO" id="GO:0072344">
    <property type="term" value="P:rescue of stalled ribosome"/>
    <property type="evidence" value="ECO:0007669"/>
    <property type="project" value="UniProtKB-UniRule"/>
</dbReference>
<evidence type="ECO:0000256" key="8">
    <source>
        <dbReference type="HAMAP-Rule" id="MF_00083"/>
    </source>
</evidence>
<dbReference type="PROSITE" id="PS01196">
    <property type="entry name" value="PEPT_TRNA_HYDROL_2"/>
    <property type="match status" value="1"/>
</dbReference>
<feature type="binding site" evidence="8">
    <location>
        <position position="112"/>
    </location>
    <ligand>
        <name>tRNA</name>
        <dbReference type="ChEBI" id="CHEBI:17843"/>
    </ligand>
</feature>
<name>A0A419T8X9_9FIRM</name>
<reference evidence="11 12" key="1">
    <citation type="submission" date="2016-08" db="EMBL/GenBank/DDBJ databases">
        <title>Novel Firmicutes and Novel Genomes.</title>
        <authorList>
            <person name="Poppleton D.I."/>
            <person name="Gribaldo S."/>
        </authorList>
    </citation>
    <scope>NUCLEOTIDE SEQUENCE [LARGE SCALE GENOMIC DNA]</scope>
    <source>
        <strain evidence="11 12">CTT3</strain>
    </source>
</reference>
<feature type="site" description="Discriminates between blocked and unblocked aminoacyl-tRNA" evidence="8">
    <location>
        <position position="9"/>
    </location>
</feature>
<dbReference type="GO" id="GO:0000049">
    <property type="term" value="F:tRNA binding"/>
    <property type="evidence" value="ECO:0007669"/>
    <property type="project" value="UniProtKB-UniRule"/>
</dbReference>
<comment type="caution">
    <text evidence="11">The sequence shown here is derived from an EMBL/GenBank/DDBJ whole genome shotgun (WGS) entry which is preliminary data.</text>
</comment>
<evidence type="ECO:0000313" key="11">
    <source>
        <dbReference type="EMBL" id="RKD33898.1"/>
    </source>
</evidence>
<keyword evidence="8" id="KW-0963">Cytoplasm</keyword>
<protein>
    <recommendedName>
        <fullName evidence="7 8">Peptidyl-tRNA hydrolase</fullName>
        <shortName evidence="8">Pth</shortName>
        <ecNumber evidence="1 8">3.1.1.29</ecNumber>
    </recommendedName>
</protein>
<evidence type="ECO:0000256" key="9">
    <source>
        <dbReference type="RuleBase" id="RU000673"/>
    </source>
</evidence>
<dbReference type="Pfam" id="PF01195">
    <property type="entry name" value="Pept_tRNA_hydro"/>
    <property type="match status" value="1"/>
</dbReference>
<evidence type="ECO:0000256" key="5">
    <source>
        <dbReference type="ARBA" id="ARBA00038063"/>
    </source>
</evidence>
<gene>
    <name evidence="8" type="primary">pth</name>
    <name evidence="11" type="ORF">BET03_08195</name>
</gene>
<organism evidence="11 12">
    <name type="scientific">Thermohalobacter berrensis</name>
    <dbReference type="NCBI Taxonomy" id="99594"/>
    <lineage>
        <taxon>Bacteria</taxon>
        <taxon>Bacillati</taxon>
        <taxon>Bacillota</taxon>
        <taxon>Tissierellia</taxon>
        <taxon>Tissierellales</taxon>
        <taxon>Thermohalobacteraceae</taxon>
        <taxon>Thermohalobacter</taxon>
    </lineage>
</organism>
<dbReference type="FunFam" id="3.40.50.1470:FF:000001">
    <property type="entry name" value="Peptidyl-tRNA hydrolase"/>
    <property type="match status" value="1"/>
</dbReference>
<sequence>MYAVIGLGNPEPEYGGTRHNVGFDTINCIAERNNVKLSKLKHKSIYGEFFLGNEKVFLVKPQTYMNRSGEAVLDIHNYYKIPIENIIVIYDDIDIEFGKLRIRKKGSAGSHNGMKSVIYQLQSDQFPRVRIGIGKPKEEGLVQFVLGKFTRDEKEVIDSTILKAAKAVESIIQEGIDKAMSKYNG</sequence>
<accession>A0A419T8X9</accession>
<comment type="subunit">
    <text evidence="8">Monomer.</text>
</comment>
<evidence type="ECO:0000256" key="1">
    <source>
        <dbReference type="ARBA" id="ARBA00013260"/>
    </source>
</evidence>
<evidence type="ECO:0000313" key="12">
    <source>
        <dbReference type="Proteomes" id="UP000284177"/>
    </source>
</evidence>
<evidence type="ECO:0000256" key="4">
    <source>
        <dbReference type="ARBA" id="ARBA00022884"/>
    </source>
</evidence>
<keyword evidence="12" id="KW-1185">Reference proteome</keyword>
<dbReference type="HAMAP" id="MF_00083">
    <property type="entry name" value="Pept_tRNA_hydro_bact"/>
    <property type="match status" value="1"/>
</dbReference>
<dbReference type="GO" id="GO:0004045">
    <property type="term" value="F:peptidyl-tRNA hydrolase activity"/>
    <property type="evidence" value="ECO:0007669"/>
    <property type="project" value="UniProtKB-UniRule"/>
</dbReference>
<comment type="function">
    <text evidence="8">Catalyzes the release of premature peptidyl moieties from peptidyl-tRNA molecules trapped in stalled 50S ribosomal subunits, and thus maintains levels of free tRNAs and 50S ribosomes.</text>
</comment>
<dbReference type="PROSITE" id="PS01195">
    <property type="entry name" value="PEPT_TRNA_HYDROL_1"/>
    <property type="match status" value="1"/>
</dbReference>
<dbReference type="Gene3D" id="3.40.50.1470">
    <property type="entry name" value="Peptidyl-tRNA hydrolase"/>
    <property type="match status" value="1"/>
</dbReference>
<dbReference type="GO" id="GO:0005737">
    <property type="term" value="C:cytoplasm"/>
    <property type="evidence" value="ECO:0007669"/>
    <property type="project" value="UniProtKB-SubCell"/>
</dbReference>
<evidence type="ECO:0000256" key="6">
    <source>
        <dbReference type="ARBA" id="ARBA00048707"/>
    </source>
</evidence>
<dbReference type="InterPro" id="IPR001328">
    <property type="entry name" value="Pept_tRNA_hydro"/>
</dbReference>
<evidence type="ECO:0000256" key="2">
    <source>
        <dbReference type="ARBA" id="ARBA00022555"/>
    </source>
</evidence>
<proteinExistence type="inferred from homology"/>
<evidence type="ECO:0000256" key="3">
    <source>
        <dbReference type="ARBA" id="ARBA00022801"/>
    </source>
</evidence>
<dbReference type="SUPFAM" id="SSF53178">
    <property type="entry name" value="Peptidyl-tRNA hydrolase-like"/>
    <property type="match status" value="1"/>
</dbReference>
<keyword evidence="3 8" id="KW-0378">Hydrolase</keyword>
<dbReference type="PANTHER" id="PTHR17224">
    <property type="entry name" value="PEPTIDYL-TRNA HYDROLASE"/>
    <property type="match status" value="1"/>
</dbReference>
<feature type="site" description="Stabilizes the basic form of H active site to accept a proton" evidence="8">
    <location>
        <position position="91"/>
    </location>
</feature>
<feature type="binding site" evidence="8">
    <location>
        <position position="64"/>
    </location>
    <ligand>
        <name>tRNA</name>
        <dbReference type="ChEBI" id="CHEBI:17843"/>
    </ligand>
</feature>
<dbReference type="PANTHER" id="PTHR17224:SF1">
    <property type="entry name" value="PEPTIDYL-TRNA HYDROLASE"/>
    <property type="match status" value="1"/>
</dbReference>
<dbReference type="InterPro" id="IPR036416">
    <property type="entry name" value="Pept_tRNA_hydro_sf"/>
</dbReference>